<keyword evidence="2" id="KW-1185">Reference proteome</keyword>
<name>A0ABW5CHL8_9HYPH</name>
<protein>
    <submittedName>
        <fullName evidence="1">DUF2093 domain-containing protein</fullName>
    </submittedName>
</protein>
<comment type="caution">
    <text evidence="1">The sequence shown here is derived from an EMBL/GenBank/DDBJ whole genome shotgun (WGS) entry which is preliminary data.</text>
</comment>
<organism evidence="1 2">
    <name type="scientific">Aureimonas populi</name>
    <dbReference type="NCBI Taxonomy" id="1701758"/>
    <lineage>
        <taxon>Bacteria</taxon>
        <taxon>Pseudomonadati</taxon>
        <taxon>Pseudomonadota</taxon>
        <taxon>Alphaproteobacteria</taxon>
        <taxon>Hyphomicrobiales</taxon>
        <taxon>Aurantimonadaceae</taxon>
        <taxon>Aureimonas</taxon>
    </lineage>
</organism>
<proteinExistence type="predicted"/>
<dbReference type="InterPro" id="IPR018661">
    <property type="entry name" value="DUF2093"/>
</dbReference>
<dbReference type="RefSeq" id="WP_209739908.1">
    <property type="nucleotide sequence ID" value="NZ_CP072611.1"/>
</dbReference>
<evidence type="ECO:0000313" key="2">
    <source>
        <dbReference type="Proteomes" id="UP001597371"/>
    </source>
</evidence>
<reference evidence="2" key="1">
    <citation type="journal article" date="2019" name="Int. J. Syst. Evol. Microbiol.">
        <title>The Global Catalogue of Microorganisms (GCM) 10K type strain sequencing project: providing services to taxonomists for standard genome sequencing and annotation.</title>
        <authorList>
            <consortium name="The Broad Institute Genomics Platform"/>
            <consortium name="The Broad Institute Genome Sequencing Center for Infectious Disease"/>
            <person name="Wu L."/>
            <person name="Ma J."/>
        </authorList>
    </citation>
    <scope>NUCLEOTIDE SEQUENCE [LARGE SCALE GENOMIC DNA]</scope>
    <source>
        <strain evidence="2">ZS-35-S2</strain>
    </source>
</reference>
<evidence type="ECO:0000313" key="1">
    <source>
        <dbReference type="EMBL" id="MFD2236764.1"/>
    </source>
</evidence>
<accession>A0ABW5CHL8</accession>
<sequence>MNRMDSGGEAVLRYDTPEFDVIRPGAFVRCAITGEAIPLELLRYWSVDRQEAYRDAAASLEAELRAGRKG</sequence>
<dbReference type="Proteomes" id="UP001597371">
    <property type="component" value="Unassembled WGS sequence"/>
</dbReference>
<dbReference type="Pfam" id="PF09866">
    <property type="entry name" value="DUF2093"/>
    <property type="match status" value="1"/>
</dbReference>
<dbReference type="EMBL" id="JBHUIJ010000005">
    <property type="protein sequence ID" value="MFD2236764.1"/>
    <property type="molecule type" value="Genomic_DNA"/>
</dbReference>
<gene>
    <name evidence="1" type="ORF">ACFSKQ_04710</name>
</gene>